<feature type="region of interest" description="Disordered" evidence="2">
    <location>
        <begin position="15"/>
        <end position="43"/>
    </location>
</feature>
<dbReference type="OMA" id="CFGFSKR"/>
<name>A0A5P1FPH3_ASPOF</name>
<dbReference type="EMBL" id="CM007381">
    <property type="protein sequence ID" value="ONK80215.1"/>
    <property type="molecule type" value="Genomic_DNA"/>
</dbReference>
<dbReference type="Gramene" id="ONK80215">
    <property type="protein sequence ID" value="ONK80215"/>
    <property type="gene ID" value="A4U43_C01F15200"/>
</dbReference>
<accession>A0A5P1FPH3</accession>
<organism evidence="3 4">
    <name type="scientific">Asparagus officinalis</name>
    <name type="common">Garden asparagus</name>
    <dbReference type="NCBI Taxonomy" id="4686"/>
    <lineage>
        <taxon>Eukaryota</taxon>
        <taxon>Viridiplantae</taxon>
        <taxon>Streptophyta</taxon>
        <taxon>Embryophyta</taxon>
        <taxon>Tracheophyta</taxon>
        <taxon>Spermatophyta</taxon>
        <taxon>Magnoliopsida</taxon>
        <taxon>Liliopsida</taxon>
        <taxon>Asparagales</taxon>
        <taxon>Asparagaceae</taxon>
        <taxon>Asparagoideae</taxon>
        <taxon>Asparagus</taxon>
    </lineage>
</organism>
<comment type="similarity">
    <text evidence="1">Belongs to the senescence regulator S40 family.</text>
</comment>
<keyword evidence="4" id="KW-1185">Reference proteome</keyword>
<sequence>MEEFEEAEIMWPDQIADDDFGWSRGADEDFSTEKSDDRHCPSTVKESLTVPINIIKRKASGRSDWKLKFDCYAGDSKTSVDGNTSGDFIGDIIPPHVLVSERSAGMMVGEGRALKGRRLSDVRNSILRMTGFLEA</sequence>
<evidence type="ECO:0000256" key="2">
    <source>
        <dbReference type="SAM" id="MobiDB-lite"/>
    </source>
</evidence>
<dbReference type="OrthoDB" id="672058at2759"/>
<feature type="compositionally biased region" description="Basic and acidic residues" evidence="2">
    <location>
        <begin position="25"/>
        <end position="40"/>
    </location>
</feature>
<dbReference type="PANTHER" id="PTHR33083">
    <property type="entry name" value="EXPRESSED PROTEIN"/>
    <property type="match status" value="1"/>
</dbReference>
<evidence type="ECO:0000313" key="4">
    <source>
        <dbReference type="Proteomes" id="UP000243459"/>
    </source>
</evidence>
<reference evidence="4" key="1">
    <citation type="journal article" date="2017" name="Nat. Commun.">
        <title>The asparagus genome sheds light on the origin and evolution of a young Y chromosome.</title>
        <authorList>
            <person name="Harkess A."/>
            <person name="Zhou J."/>
            <person name="Xu C."/>
            <person name="Bowers J.E."/>
            <person name="Van der Hulst R."/>
            <person name="Ayyampalayam S."/>
            <person name="Mercati F."/>
            <person name="Riccardi P."/>
            <person name="McKain M.R."/>
            <person name="Kakrana A."/>
            <person name="Tang H."/>
            <person name="Ray J."/>
            <person name="Groenendijk J."/>
            <person name="Arikit S."/>
            <person name="Mathioni S.M."/>
            <person name="Nakano M."/>
            <person name="Shan H."/>
            <person name="Telgmann-Rauber A."/>
            <person name="Kanno A."/>
            <person name="Yue Z."/>
            <person name="Chen H."/>
            <person name="Li W."/>
            <person name="Chen Y."/>
            <person name="Xu X."/>
            <person name="Zhang Y."/>
            <person name="Luo S."/>
            <person name="Chen H."/>
            <person name="Gao J."/>
            <person name="Mao Z."/>
            <person name="Pires J.C."/>
            <person name="Luo M."/>
            <person name="Kudrna D."/>
            <person name="Wing R.A."/>
            <person name="Meyers B.C."/>
            <person name="Yi K."/>
            <person name="Kong H."/>
            <person name="Lavrijsen P."/>
            <person name="Sunseri F."/>
            <person name="Falavigna A."/>
            <person name="Ye Y."/>
            <person name="Leebens-Mack J.H."/>
            <person name="Chen G."/>
        </authorList>
    </citation>
    <scope>NUCLEOTIDE SEQUENCE [LARGE SCALE GENOMIC DNA]</scope>
    <source>
        <strain evidence="4">cv. DH0086</strain>
    </source>
</reference>
<protein>
    <submittedName>
        <fullName evidence="3">Uncharacterized protein</fullName>
    </submittedName>
</protein>
<evidence type="ECO:0000256" key="1">
    <source>
        <dbReference type="ARBA" id="ARBA00034773"/>
    </source>
</evidence>
<dbReference type="Proteomes" id="UP000243459">
    <property type="component" value="Chromosome 1"/>
</dbReference>
<dbReference type="AlphaFoldDB" id="A0A5P1FPH3"/>
<dbReference type="PANTHER" id="PTHR33083:SF123">
    <property type="entry name" value="EXPRESSED PROTEIN"/>
    <property type="match status" value="1"/>
</dbReference>
<dbReference type="GO" id="GO:0010150">
    <property type="term" value="P:leaf senescence"/>
    <property type="evidence" value="ECO:0007669"/>
    <property type="project" value="UniProtKB-ARBA"/>
</dbReference>
<evidence type="ECO:0000313" key="3">
    <source>
        <dbReference type="EMBL" id="ONK80215.1"/>
    </source>
</evidence>
<gene>
    <name evidence="3" type="ORF">A4U43_C01F15200</name>
</gene>
<proteinExistence type="inferred from homology"/>
<dbReference type="Pfam" id="PF04520">
    <property type="entry name" value="Senescence_reg"/>
    <property type="match status" value="1"/>
</dbReference>
<dbReference type="InterPro" id="IPR007608">
    <property type="entry name" value="Senescence_reg_S40"/>
</dbReference>